<dbReference type="Pfam" id="PF01535">
    <property type="entry name" value="PPR"/>
    <property type="match status" value="5"/>
</dbReference>
<feature type="repeat" description="PPR" evidence="2">
    <location>
        <begin position="266"/>
        <end position="300"/>
    </location>
</feature>
<evidence type="ECO:0000256" key="2">
    <source>
        <dbReference type="PROSITE-ProRule" id="PRU00708"/>
    </source>
</evidence>
<dbReference type="AlphaFoldDB" id="A0AAP0JSY2"/>
<dbReference type="Pfam" id="PF20431">
    <property type="entry name" value="E_motif"/>
    <property type="match status" value="1"/>
</dbReference>
<dbReference type="InterPro" id="IPR002885">
    <property type="entry name" value="PPR_rpt"/>
</dbReference>
<dbReference type="Pfam" id="PF13041">
    <property type="entry name" value="PPR_2"/>
    <property type="match status" value="3"/>
</dbReference>
<feature type="repeat" description="PPR" evidence="2">
    <location>
        <begin position="203"/>
        <end position="237"/>
    </location>
</feature>
<dbReference type="GO" id="GO:0003723">
    <property type="term" value="F:RNA binding"/>
    <property type="evidence" value="ECO:0007669"/>
    <property type="project" value="InterPro"/>
</dbReference>
<feature type="repeat" description="PPR" evidence="2">
    <location>
        <begin position="328"/>
        <end position="362"/>
    </location>
</feature>
<dbReference type="PANTHER" id="PTHR47926">
    <property type="entry name" value="PENTATRICOPEPTIDE REPEAT-CONTAINING PROTEIN"/>
    <property type="match status" value="1"/>
</dbReference>
<sequence>MKFNERYSLASSLQHSCQSLISLKSFHARLLISGSIFSSNVTLNKIIRIYSRLGAIDYAHKVFDTIPDQPNQFIWTALIHGHVENSNYKESLGLFRRMLRESIPPLKFTVSSILKCLSRQKRLSEGESIHGLVVKLSFELDPTVQNSLIDVYARSEEIRVARKVFDGMSHRDVVSWNSMISCYGNCYQVDAALELFHSMPERNVVSWTAMLCGYAKTGNMEEAQNMFDEMPVRDLAAWKVMISGYMDVGNFSAACCTFNKMPSNKDIGSWNIMIAGLCKAGRLDFARDFFDRMPSRNGASWCMMIDGYVKAGDVDNARLLFDQMNDKNLVSWSTMIAGYAKNGRASHALKLFNQFKHLGIEPDESFIMTVISVCSQLGILDIAEDIVSNYVQCTHFSNLHLVTSLIDMYSKCGSVERAWQVFGNVHKKDLFCYSAMIAAFANHGRGREAIALFHEMLSHNIKPDGVAFLGILTACNHGGLVNEGKECFELMRKEFDVLPLEKHYACLVDLLGRAGCLNDAYRVIKNMPMEPHSVVWGSFLAACRAHRNVELAEVAASWLFQIEPDNSGNYILLSSIYAAAGRWDDVAKVRTLLRKRGVRKNRGSSWIELDHVVHEFVMGDVSHVDCEKIYFVLNLILEDMGI</sequence>
<dbReference type="SUPFAM" id="SSF48452">
    <property type="entry name" value="TPR-like"/>
    <property type="match status" value="1"/>
</dbReference>
<dbReference type="FunFam" id="1.25.40.10:FF:000184">
    <property type="entry name" value="Pentatricopeptide repeat-containing protein, chloroplastic"/>
    <property type="match status" value="1"/>
</dbReference>
<organism evidence="3 4">
    <name type="scientific">Stephania cephalantha</name>
    <dbReference type="NCBI Taxonomy" id="152367"/>
    <lineage>
        <taxon>Eukaryota</taxon>
        <taxon>Viridiplantae</taxon>
        <taxon>Streptophyta</taxon>
        <taxon>Embryophyta</taxon>
        <taxon>Tracheophyta</taxon>
        <taxon>Spermatophyta</taxon>
        <taxon>Magnoliopsida</taxon>
        <taxon>Ranunculales</taxon>
        <taxon>Menispermaceae</taxon>
        <taxon>Menispermoideae</taxon>
        <taxon>Cissampelideae</taxon>
        <taxon>Stephania</taxon>
    </lineage>
</organism>
<dbReference type="Proteomes" id="UP001419268">
    <property type="component" value="Unassembled WGS sequence"/>
</dbReference>
<dbReference type="PROSITE" id="PS51375">
    <property type="entry name" value="PPR"/>
    <property type="match status" value="6"/>
</dbReference>
<dbReference type="EMBL" id="JBBNAG010000004">
    <property type="protein sequence ID" value="KAK9139587.1"/>
    <property type="molecule type" value="Genomic_DNA"/>
</dbReference>
<evidence type="ECO:0000313" key="4">
    <source>
        <dbReference type="Proteomes" id="UP001419268"/>
    </source>
</evidence>
<dbReference type="InterPro" id="IPR011990">
    <property type="entry name" value="TPR-like_helical_dom_sf"/>
</dbReference>
<feature type="repeat" description="PPR" evidence="2">
    <location>
        <begin position="429"/>
        <end position="463"/>
    </location>
</feature>
<feature type="repeat" description="PPR" evidence="2">
    <location>
        <begin position="71"/>
        <end position="105"/>
    </location>
</feature>
<evidence type="ECO:0008006" key="5">
    <source>
        <dbReference type="Google" id="ProtNLM"/>
    </source>
</evidence>
<keyword evidence="4" id="KW-1185">Reference proteome</keyword>
<evidence type="ECO:0000313" key="3">
    <source>
        <dbReference type="EMBL" id="KAK9139587.1"/>
    </source>
</evidence>
<evidence type="ECO:0000256" key="1">
    <source>
        <dbReference type="ARBA" id="ARBA00022737"/>
    </source>
</evidence>
<comment type="caution">
    <text evidence="3">The sequence shown here is derived from an EMBL/GenBank/DDBJ whole genome shotgun (WGS) entry which is preliminary data.</text>
</comment>
<reference evidence="3 4" key="1">
    <citation type="submission" date="2024-01" db="EMBL/GenBank/DDBJ databases">
        <title>Genome assemblies of Stephania.</title>
        <authorList>
            <person name="Yang L."/>
        </authorList>
    </citation>
    <scope>NUCLEOTIDE SEQUENCE [LARGE SCALE GENOMIC DNA]</scope>
    <source>
        <strain evidence="3">JXDWG</strain>
        <tissue evidence="3">Leaf</tissue>
    </source>
</reference>
<proteinExistence type="predicted"/>
<accession>A0AAP0JSY2</accession>
<keyword evidence="1" id="KW-0677">Repeat</keyword>
<name>A0AAP0JSY2_9MAGN</name>
<dbReference type="NCBIfam" id="TIGR00756">
    <property type="entry name" value="PPR"/>
    <property type="match status" value="8"/>
</dbReference>
<dbReference type="Gene3D" id="1.25.40.10">
    <property type="entry name" value="Tetratricopeptide repeat domain"/>
    <property type="match status" value="5"/>
</dbReference>
<gene>
    <name evidence="3" type="ORF">Scep_009268</name>
</gene>
<dbReference type="GO" id="GO:0009451">
    <property type="term" value="P:RNA modification"/>
    <property type="evidence" value="ECO:0007669"/>
    <property type="project" value="InterPro"/>
</dbReference>
<protein>
    <recommendedName>
        <fullName evidence="5">Chlororespiratory reduction 4</fullName>
    </recommendedName>
</protein>
<dbReference type="InterPro" id="IPR046848">
    <property type="entry name" value="E_motif"/>
</dbReference>
<dbReference type="InterPro" id="IPR046960">
    <property type="entry name" value="PPR_At4g14850-like_plant"/>
</dbReference>
<feature type="repeat" description="PPR" evidence="2">
    <location>
        <begin position="172"/>
        <end position="202"/>
    </location>
</feature>